<evidence type="ECO:0000313" key="2">
    <source>
        <dbReference type="Proteomes" id="UP000053586"/>
    </source>
</evidence>
<dbReference type="GO" id="GO:0005524">
    <property type="term" value="F:ATP binding"/>
    <property type="evidence" value="ECO:0007669"/>
    <property type="project" value="InterPro"/>
</dbReference>
<dbReference type="AlphaFoldDB" id="H5T7P2"/>
<proteinExistence type="predicted"/>
<evidence type="ECO:0000313" key="1">
    <source>
        <dbReference type="EMBL" id="GAB54319.1"/>
    </source>
</evidence>
<dbReference type="OrthoDB" id="9763949at2"/>
<organism evidence="1 2">
    <name type="scientific">Glaciecola punicea ACAM 611</name>
    <dbReference type="NCBI Taxonomy" id="1121923"/>
    <lineage>
        <taxon>Bacteria</taxon>
        <taxon>Pseudomonadati</taxon>
        <taxon>Pseudomonadota</taxon>
        <taxon>Gammaproteobacteria</taxon>
        <taxon>Alteromonadales</taxon>
        <taxon>Alteromonadaceae</taxon>
        <taxon>Glaciecola</taxon>
    </lineage>
</organism>
<dbReference type="SUPFAM" id="SSF53067">
    <property type="entry name" value="Actin-like ATPase domain"/>
    <property type="match status" value="1"/>
</dbReference>
<name>H5T7P2_9ALTE</name>
<dbReference type="PANTHER" id="PTHR30605">
    <property type="entry name" value="ANHYDRO-N-ACETYLMURAMIC ACID KINASE"/>
    <property type="match status" value="1"/>
</dbReference>
<dbReference type="Gene3D" id="3.30.420.40">
    <property type="match status" value="2"/>
</dbReference>
<dbReference type="EC" id="2.7.1.170" evidence="1"/>
<keyword evidence="2" id="KW-1185">Reference proteome</keyword>
<dbReference type="STRING" id="56804.BAE46_04115"/>
<dbReference type="InterPro" id="IPR005338">
    <property type="entry name" value="Anhydro_N_Ac-Mur_kinase"/>
</dbReference>
<dbReference type="Proteomes" id="UP000053586">
    <property type="component" value="Unassembled WGS sequence"/>
</dbReference>
<reference evidence="1 2" key="1">
    <citation type="journal article" date="2012" name="J. Bacteriol.">
        <title>Genome sequence of proteorhodopsin-containing sea ice bacterium Glaciecola punicea ACAM 611T.</title>
        <authorList>
            <person name="Qin Q.-L."/>
            <person name="Xie B.-B."/>
            <person name="Shu Y.-L."/>
            <person name="Rong J.-C."/>
            <person name="Zhao D.-L."/>
            <person name="Zhang X.-Y."/>
            <person name="Chen X.-L."/>
            <person name="Zhou B.-C."/>
            <person name="Zhanga Y.-Z."/>
        </authorList>
    </citation>
    <scope>NUCLEOTIDE SEQUENCE [LARGE SCALE GENOMIC DNA]</scope>
    <source>
        <strain evidence="1 2">ACAM 611</strain>
    </source>
</reference>
<keyword evidence="1" id="KW-0808">Transferase</keyword>
<dbReference type="InterPro" id="IPR043129">
    <property type="entry name" value="ATPase_NBD"/>
</dbReference>
<dbReference type="GO" id="GO:0016301">
    <property type="term" value="F:kinase activity"/>
    <property type="evidence" value="ECO:0007669"/>
    <property type="project" value="UniProtKB-KW"/>
</dbReference>
<keyword evidence="1" id="KW-0418">Kinase</keyword>
<accession>H5T7P2</accession>
<dbReference type="RefSeq" id="WP_006002419.1">
    <property type="nucleotide sequence ID" value="NZ_BAET01000002.1"/>
</dbReference>
<gene>
    <name evidence="1" type="primary">anmK</name>
    <name evidence="1" type="ORF">GPUN_0165</name>
</gene>
<comment type="caution">
    <text evidence="1">The sequence shown here is derived from an EMBL/GenBank/DDBJ whole genome shotgun (WGS) entry which is preliminary data.</text>
</comment>
<dbReference type="GO" id="GO:0016773">
    <property type="term" value="F:phosphotransferase activity, alcohol group as acceptor"/>
    <property type="evidence" value="ECO:0007669"/>
    <property type="project" value="InterPro"/>
</dbReference>
<dbReference type="GO" id="GO:0009254">
    <property type="term" value="P:peptidoglycan turnover"/>
    <property type="evidence" value="ECO:0007669"/>
    <property type="project" value="InterPro"/>
</dbReference>
<protein>
    <submittedName>
        <fullName evidence="1">Anhydro-N-acetylmuramic acid kinase</fullName>
        <ecNumber evidence="1">2.7.1.170</ecNumber>
    </submittedName>
</protein>
<dbReference type="GO" id="GO:0006040">
    <property type="term" value="P:amino sugar metabolic process"/>
    <property type="evidence" value="ECO:0007669"/>
    <property type="project" value="InterPro"/>
</dbReference>
<dbReference type="EMBL" id="BAET01000002">
    <property type="protein sequence ID" value="GAB54319.1"/>
    <property type="molecule type" value="Genomic_DNA"/>
</dbReference>
<reference evidence="1 2" key="2">
    <citation type="journal article" date="2017" name="Antonie Van Leeuwenhoek">
        <title>Rhizobium rhizosphaerae sp. nov., a novel species isolated from rice rhizosphere.</title>
        <authorList>
            <person name="Zhao J.J."/>
            <person name="Zhang J."/>
            <person name="Zhang R.J."/>
            <person name="Zhang C.W."/>
            <person name="Yin H.Q."/>
            <person name="Zhang X.X."/>
        </authorList>
    </citation>
    <scope>NUCLEOTIDE SEQUENCE [LARGE SCALE GENOMIC DNA]</scope>
    <source>
        <strain evidence="1 2">ACAM 611</strain>
    </source>
</reference>
<dbReference type="Pfam" id="PF03702">
    <property type="entry name" value="AnmK"/>
    <property type="match status" value="1"/>
</dbReference>
<sequence length="438" mass="46938">MNAALTTLSTLKSKTRIIVGLMSGTSLDGLDIALCEVKGHGIHTQLSVKHFTCVPYGDEYLNKVRPLFANPLAPLHEVTKANAWIAREHAAMVLASLKQWNIEPASVDILASHGQTVFHAPKTLPMPPNADGTAATRASATLQIGDGCHLAYITQILTVSDFRQKHIAASGEGAPLVPYADFLLFASRHENRILLNIGGIANFTYIPCENSFSGVVSADTGPGNTLMDVAIRHAQYLQTSDANATSLPTFNHAYDQNGDFAAKGIIDETLLSIFNLQAASLNDAYLGANKSTGQESYHLNFMLDAIQMNQTSLLKSFPIVAQSFCDLLATLTMFTAQSVSKAINKACSQNLQKHGEDHAETVLYVSGGGVHNLVLRNNIQQCLPNISVKSAIELGIDPDAKEAALFAVLANQTLFGTSDVFTNSDNIPATCFGKISLP</sequence>
<dbReference type="eggNOG" id="COG2377">
    <property type="taxonomic scope" value="Bacteria"/>
</dbReference>
<dbReference type="PANTHER" id="PTHR30605:SF0">
    <property type="entry name" value="ANHYDRO-N-ACETYLMURAMIC ACID KINASE"/>
    <property type="match status" value="1"/>
</dbReference>